<dbReference type="AlphaFoldDB" id="A0A6V7H4R2"/>
<comment type="caution">
    <text evidence="1">The sequence shown here is derived from an EMBL/GenBank/DDBJ whole genome shotgun (WGS) entry which is preliminary data.</text>
</comment>
<keyword evidence="2" id="KW-1185">Reference proteome</keyword>
<dbReference type="Proteomes" id="UP000752696">
    <property type="component" value="Unassembled WGS sequence"/>
</dbReference>
<proteinExistence type="predicted"/>
<reference evidence="1" key="1">
    <citation type="submission" date="2020-07" db="EMBL/GenBank/DDBJ databases">
        <authorList>
            <person name="Nazaruddin N."/>
        </authorList>
    </citation>
    <scope>NUCLEOTIDE SEQUENCE</scope>
</reference>
<evidence type="ECO:0000313" key="1">
    <source>
        <dbReference type="EMBL" id="CAD1473305.1"/>
    </source>
</evidence>
<evidence type="ECO:0000313" key="2">
    <source>
        <dbReference type="Proteomes" id="UP000752696"/>
    </source>
</evidence>
<accession>A0A6V7H4R2</accession>
<feature type="non-terminal residue" evidence="1">
    <location>
        <position position="1"/>
    </location>
</feature>
<name>A0A6V7H4R2_9HYME</name>
<organism evidence="1 2">
    <name type="scientific">Heterotrigona itama</name>
    <dbReference type="NCBI Taxonomy" id="395501"/>
    <lineage>
        <taxon>Eukaryota</taxon>
        <taxon>Metazoa</taxon>
        <taxon>Ecdysozoa</taxon>
        <taxon>Arthropoda</taxon>
        <taxon>Hexapoda</taxon>
        <taxon>Insecta</taxon>
        <taxon>Pterygota</taxon>
        <taxon>Neoptera</taxon>
        <taxon>Endopterygota</taxon>
        <taxon>Hymenoptera</taxon>
        <taxon>Apocrita</taxon>
        <taxon>Aculeata</taxon>
        <taxon>Apoidea</taxon>
        <taxon>Anthophila</taxon>
        <taxon>Apidae</taxon>
        <taxon>Heterotrigona</taxon>
    </lineage>
</organism>
<sequence length="38" mass="4582">KAYGRLLTHGVTSRGSTTREWLDRNRLISLLWYQFEEK</sequence>
<protein>
    <submittedName>
        <fullName evidence="1">Uncharacterized protein</fullName>
    </submittedName>
</protein>
<gene>
    <name evidence="1" type="ORF">MHI_LOCUS370051</name>
</gene>
<dbReference type="EMBL" id="CAJDYZ010006359">
    <property type="protein sequence ID" value="CAD1473305.1"/>
    <property type="molecule type" value="Genomic_DNA"/>
</dbReference>